<accession>A0A4Q9QFP8</accession>
<evidence type="ECO:0000313" key="2">
    <source>
        <dbReference type="EMBL" id="TBU66136.1"/>
    </source>
</evidence>
<gene>
    <name evidence="2" type="ORF">BD310DRAFT_43749</name>
</gene>
<evidence type="ECO:0000256" key="1">
    <source>
        <dbReference type="SAM" id="SignalP"/>
    </source>
</evidence>
<evidence type="ECO:0000313" key="3">
    <source>
        <dbReference type="Proteomes" id="UP000292082"/>
    </source>
</evidence>
<organism evidence="2 3">
    <name type="scientific">Dichomitus squalens</name>
    <dbReference type="NCBI Taxonomy" id="114155"/>
    <lineage>
        <taxon>Eukaryota</taxon>
        <taxon>Fungi</taxon>
        <taxon>Dikarya</taxon>
        <taxon>Basidiomycota</taxon>
        <taxon>Agaricomycotina</taxon>
        <taxon>Agaricomycetes</taxon>
        <taxon>Polyporales</taxon>
        <taxon>Polyporaceae</taxon>
        <taxon>Dichomitus</taxon>
    </lineage>
</organism>
<dbReference type="Proteomes" id="UP000292082">
    <property type="component" value="Unassembled WGS sequence"/>
</dbReference>
<dbReference type="EMBL" id="ML145084">
    <property type="protein sequence ID" value="TBU66136.1"/>
    <property type="molecule type" value="Genomic_DNA"/>
</dbReference>
<feature type="signal peptide" evidence="1">
    <location>
        <begin position="1"/>
        <end position="23"/>
    </location>
</feature>
<keyword evidence="1" id="KW-0732">Signal</keyword>
<name>A0A4Q9QFP8_9APHY</name>
<keyword evidence="3" id="KW-1185">Reference proteome</keyword>
<sequence length="113" mass="11806">MLIDLSRSLLLVVAIGATRVCLAEEILHARQTTLCSAVLCALNSQDCGDGCECVPLLGGVVGGLCGASPSNSSVICRSSEECLVGTTCTNNVRLAVVEIREKTEAILWLALRS</sequence>
<protein>
    <recommendedName>
        <fullName evidence="4">Extracellular membrane protein CFEM domain-containing protein</fullName>
    </recommendedName>
</protein>
<reference evidence="2 3" key="1">
    <citation type="submission" date="2019-01" db="EMBL/GenBank/DDBJ databases">
        <title>Draft genome sequences of three monokaryotic isolates of the white-rot basidiomycete fungus Dichomitus squalens.</title>
        <authorList>
            <consortium name="DOE Joint Genome Institute"/>
            <person name="Lopez S.C."/>
            <person name="Andreopoulos B."/>
            <person name="Pangilinan J."/>
            <person name="Lipzen A."/>
            <person name="Riley R."/>
            <person name="Ahrendt S."/>
            <person name="Ng V."/>
            <person name="Barry K."/>
            <person name="Daum C."/>
            <person name="Grigoriev I.V."/>
            <person name="Hilden K.S."/>
            <person name="Makela M.R."/>
            <person name="de Vries R.P."/>
        </authorList>
    </citation>
    <scope>NUCLEOTIDE SEQUENCE [LARGE SCALE GENOMIC DNA]</scope>
    <source>
        <strain evidence="2 3">CBS 464.89</strain>
    </source>
</reference>
<proteinExistence type="predicted"/>
<feature type="chain" id="PRO_5020920547" description="Extracellular membrane protein CFEM domain-containing protein" evidence="1">
    <location>
        <begin position="24"/>
        <end position="113"/>
    </location>
</feature>
<dbReference type="AlphaFoldDB" id="A0A4Q9QFP8"/>
<evidence type="ECO:0008006" key="4">
    <source>
        <dbReference type="Google" id="ProtNLM"/>
    </source>
</evidence>